<dbReference type="InterPro" id="IPR050097">
    <property type="entry name" value="Ferredoxin-NADP_redctase_2"/>
</dbReference>
<proteinExistence type="predicted"/>
<dbReference type="GO" id="GO:0004791">
    <property type="term" value="F:thioredoxin-disulfide reductase (NADPH) activity"/>
    <property type="evidence" value="ECO:0007669"/>
    <property type="project" value="UniProtKB-EC"/>
</dbReference>
<accession>A0A225CET5</accession>
<dbReference type="RefSeq" id="WP_094126639.1">
    <property type="nucleotide sequence ID" value="NZ_CP040788.1"/>
</dbReference>
<dbReference type="SUPFAM" id="SSF51905">
    <property type="entry name" value="FAD/NAD(P)-binding domain"/>
    <property type="match status" value="1"/>
</dbReference>
<dbReference type="PRINTS" id="PR00368">
    <property type="entry name" value="FADPNR"/>
</dbReference>
<dbReference type="OrthoDB" id="9786503at2"/>
<evidence type="ECO:0000313" key="6">
    <source>
        <dbReference type="Proteomes" id="UP000215316"/>
    </source>
</evidence>
<keyword evidence="1" id="KW-0285">Flavoprotein</keyword>
<dbReference type="PRINTS" id="PR00469">
    <property type="entry name" value="PNDRDTASEII"/>
</dbReference>
<dbReference type="Pfam" id="PF07992">
    <property type="entry name" value="Pyr_redox_2"/>
    <property type="match status" value="1"/>
</dbReference>
<dbReference type="PANTHER" id="PTHR48105">
    <property type="entry name" value="THIOREDOXIN REDUCTASE 1-RELATED-RELATED"/>
    <property type="match status" value="1"/>
</dbReference>
<evidence type="ECO:0000256" key="3">
    <source>
        <dbReference type="ARBA" id="ARBA00048132"/>
    </source>
</evidence>
<dbReference type="EMBL" id="MZMQ01000001">
    <property type="protein sequence ID" value="OQJ62255.1"/>
    <property type="molecule type" value="Genomic_DNA"/>
</dbReference>
<name>A0A225CET5_9MICO</name>
<feature type="domain" description="FAD/NAD(P)-binding" evidence="4">
    <location>
        <begin position="14"/>
        <end position="310"/>
    </location>
</feature>
<protein>
    <submittedName>
        <fullName evidence="5">Thioredoxin reductase</fullName>
    </submittedName>
</protein>
<keyword evidence="6" id="KW-1185">Reference proteome</keyword>
<evidence type="ECO:0000313" key="5">
    <source>
        <dbReference type="EMBL" id="OQJ62255.1"/>
    </source>
</evidence>
<keyword evidence="2" id="KW-0560">Oxidoreductase</keyword>
<dbReference type="InterPro" id="IPR036188">
    <property type="entry name" value="FAD/NAD-bd_sf"/>
</dbReference>
<evidence type="ECO:0000259" key="4">
    <source>
        <dbReference type="Pfam" id="PF07992"/>
    </source>
</evidence>
<dbReference type="Gene3D" id="3.50.50.60">
    <property type="entry name" value="FAD/NAD(P)-binding domain"/>
    <property type="match status" value="2"/>
</dbReference>
<evidence type="ECO:0000256" key="2">
    <source>
        <dbReference type="ARBA" id="ARBA00023002"/>
    </source>
</evidence>
<dbReference type="InterPro" id="IPR023753">
    <property type="entry name" value="FAD/NAD-binding_dom"/>
</dbReference>
<dbReference type="Proteomes" id="UP000215316">
    <property type="component" value="Unassembled WGS sequence"/>
</dbReference>
<comment type="catalytic activity">
    <reaction evidence="3">
        <text>[thioredoxin]-dithiol + NADP(+) = [thioredoxin]-disulfide + NADPH + H(+)</text>
        <dbReference type="Rhea" id="RHEA:20345"/>
        <dbReference type="Rhea" id="RHEA-COMP:10698"/>
        <dbReference type="Rhea" id="RHEA-COMP:10700"/>
        <dbReference type="ChEBI" id="CHEBI:15378"/>
        <dbReference type="ChEBI" id="CHEBI:29950"/>
        <dbReference type="ChEBI" id="CHEBI:50058"/>
        <dbReference type="ChEBI" id="CHEBI:57783"/>
        <dbReference type="ChEBI" id="CHEBI:58349"/>
        <dbReference type="EC" id="1.8.1.9"/>
    </reaction>
</comment>
<comment type="caution">
    <text evidence="5">The sequence shown here is derived from an EMBL/GenBank/DDBJ whole genome shotgun (WGS) entry which is preliminary data.</text>
</comment>
<sequence>MDIAQGIRGRHEWDAVVVGGGAAGSSAALMLARARRSVLVVDAGQPRNAVAAHMHGVLGHDGKPPRQLLAEGRREIAGYGGVVVDGRVEGIEAVEAVSPEARPDGPRFRVSLDDGAVVRARRVILATGLADVLPEVPGLAAHWGAGVVVCPYCDGWEVRDRRIGVLATGPGSLHHVQMLRQWSADIAFLVAGGTADGAPLAIDAATRAGLDARGIRVEEAAVVRVLGERGALEGLELADGRILPLDSLFAMPGVAPRDALARALGAATEETPWGPFVTADQMGRTSVPGLLIAGNASSGSANVPVAMAAGTMAGAMANADMVTEDVAAAVAMADAVPAGAAR</sequence>
<evidence type="ECO:0000256" key="1">
    <source>
        <dbReference type="ARBA" id="ARBA00022630"/>
    </source>
</evidence>
<gene>
    <name evidence="5" type="ORF">B5P24_04155</name>
</gene>
<dbReference type="AlphaFoldDB" id="A0A225CET5"/>
<organism evidence="5 6">
    <name type="scientific">Clavibacter tessellarius</name>
    <dbReference type="NCBI Taxonomy" id="31965"/>
    <lineage>
        <taxon>Bacteria</taxon>
        <taxon>Bacillati</taxon>
        <taxon>Actinomycetota</taxon>
        <taxon>Actinomycetes</taxon>
        <taxon>Micrococcales</taxon>
        <taxon>Microbacteriaceae</taxon>
        <taxon>Clavibacter</taxon>
    </lineage>
</organism>
<reference evidence="5" key="1">
    <citation type="submission" date="2017-08" db="EMBL/GenBank/DDBJ databases">
        <title>Genomes of multiple Clavibacter strains from different subspecies.</title>
        <authorList>
            <person name="Yuan X.-K."/>
            <person name="Li X.-S."/>
            <person name="Nie J."/>
            <person name="De Boer S.H."/>
        </authorList>
    </citation>
    <scope>NUCLEOTIDE SEQUENCE [LARGE SCALE GENOMIC DNA]</scope>
    <source>
        <strain evidence="5">ATCC 33566</strain>
    </source>
</reference>